<reference evidence="3" key="2">
    <citation type="journal article" date="2023" name="Infect Dis Poverty">
        <title>Chromosome-scale genome of the human blood fluke Schistosoma mekongi and its implications for public health.</title>
        <authorList>
            <person name="Zhou M."/>
            <person name="Xu L."/>
            <person name="Xu D."/>
            <person name="Chen W."/>
            <person name="Khan J."/>
            <person name="Hu Y."/>
            <person name="Huang H."/>
            <person name="Wei H."/>
            <person name="Zhang Y."/>
            <person name="Chusongsang P."/>
            <person name="Tanasarnprasert K."/>
            <person name="Hu X."/>
            <person name="Limpanont Y."/>
            <person name="Lv Z."/>
        </authorList>
    </citation>
    <scope>NUCLEOTIDE SEQUENCE</scope>
    <source>
        <strain evidence="3">LV_2022a</strain>
    </source>
</reference>
<evidence type="ECO:0000256" key="2">
    <source>
        <dbReference type="SAM" id="MobiDB-lite"/>
    </source>
</evidence>
<sequence length="832" mass="94447">MPIPELADIMVREYTSFKVSQLHKKAVIIDGEDFTRHVYKHSKLPIIYGGEYLAYSVQLKQVLHEIKQCEIYPSFVFGSDCERVGFQLASQIHDVAATLKSQSPLNDIKQKNTPIPQFTFFQSVLTDVLNDMEIKFLKSPFPRLQSCISLAAYLNYPIIASSPEYFLVDTHQKSSHTSSCFIPLTLIRLKCLEFKESCFCKSTNSESHNMSTPCNFLTSHEFISASSHLSAVYPECRPLAGLLLGTDSVPHTKLPNYLYQIMNSIENRNCKFRRWLTLVSWFSQSSISPEAAIDEILKCYTSKEKGNLLKALIESLAAYFPNMYFGQKLSLLLHLEAAVSTQKESNPPIFVYTPQEPTSTTEKDLLEKRLSDLLKGRSTIVFGSIDFTQGWPAKLMQFYLQNKLAQLILTPVYCQGGVVMPLLTENTSLELSAYRISLPLRWMHYRLLSGLEHNLSQKHKLIGLKPHVLEHTRVNETLTTYQIQVDPLILNPTMDTTDAILSNVVGFLFSHLNAEMKWTVSLALTLAFWFRATTSSTNSTMKNEKIYSPDNDLRNSSVVLSAAAIAVTNYFNVEESDEKSIEHYGILIKFLRDQMPEQLSSVDMSIVHHFTSIQTVYNYLRSLTYLIDGLLPSDQNSNSLSFLPSYVFFPSGQLFHALVVNIESLKTEDRYRLTLRYWLPRLYRIPKLNSEFAVKLKKLAEIYKDVIDIVSAMIHSPISTPDIKYIKEPTPIPVIVAPNNRKPSNASSSISTTKTGNSLQSSNKSDFNKGSCPTTNKQSVTAPLSRQPLSELPRRCNSERTFTEPKKQSQKVPYYLRSTGYAARLRARLEET</sequence>
<comment type="similarity">
    <text evidence="1">Belongs to the asteroid family.</text>
</comment>
<name>A0AAE1ZDQ7_SCHME</name>
<dbReference type="InterPro" id="IPR026832">
    <property type="entry name" value="Asteroid"/>
</dbReference>
<proteinExistence type="inferred from homology"/>
<feature type="compositionally biased region" description="Basic and acidic residues" evidence="2">
    <location>
        <begin position="792"/>
        <end position="807"/>
    </location>
</feature>
<feature type="compositionally biased region" description="Polar residues" evidence="2">
    <location>
        <begin position="771"/>
        <end position="788"/>
    </location>
</feature>
<organism evidence="3 4">
    <name type="scientific">Schistosoma mekongi</name>
    <name type="common">Parasitic worm</name>
    <dbReference type="NCBI Taxonomy" id="38744"/>
    <lineage>
        <taxon>Eukaryota</taxon>
        <taxon>Metazoa</taxon>
        <taxon>Spiralia</taxon>
        <taxon>Lophotrochozoa</taxon>
        <taxon>Platyhelminthes</taxon>
        <taxon>Trematoda</taxon>
        <taxon>Digenea</taxon>
        <taxon>Strigeidida</taxon>
        <taxon>Schistosomatoidea</taxon>
        <taxon>Schistosomatidae</taxon>
        <taxon>Schistosoma</taxon>
    </lineage>
</organism>
<evidence type="ECO:0000256" key="1">
    <source>
        <dbReference type="ARBA" id="ARBA00007398"/>
    </source>
</evidence>
<dbReference type="SUPFAM" id="SSF88723">
    <property type="entry name" value="PIN domain-like"/>
    <property type="match status" value="1"/>
</dbReference>
<evidence type="ECO:0000313" key="4">
    <source>
        <dbReference type="Proteomes" id="UP001292079"/>
    </source>
</evidence>
<reference evidence="3" key="1">
    <citation type="submission" date="2022-04" db="EMBL/GenBank/DDBJ databases">
        <authorList>
            <person name="Xu L."/>
            <person name="Lv Z."/>
        </authorList>
    </citation>
    <scope>NUCLEOTIDE SEQUENCE</scope>
    <source>
        <strain evidence="3">LV_2022a</strain>
    </source>
</reference>
<gene>
    <name evidence="3" type="ORF">MN116_005395</name>
</gene>
<keyword evidence="4" id="KW-1185">Reference proteome</keyword>
<dbReference type="PANTHER" id="PTHR15665">
    <property type="entry name" value="ASTEROID PROTEIN"/>
    <property type="match status" value="1"/>
</dbReference>
<protein>
    <recommendedName>
        <fullName evidence="5">Protein asteroid 1</fullName>
    </recommendedName>
</protein>
<dbReference type="AlphaFoldDB" id="A0AAE1ZDQ7"/>
<evidence type="ECO:0000313" key="3">
    <source>
        <dbReference type="EMBL" id="KAK4472020.1"/>
    </source>
</evidence>
<comment type="caution">
    <text evidence="3">The sequence shown here is derived from an EMBL/GenBank/DDBJ whole genome shotgun (WGS) entry which is preliminary data.</text>
</comment>
<dbReference type="PANTHER" id="PTHR15665:SF1">
    <property type="entry name" value="PROTEIN ASTEROID HOMOLOG 1"/>
    <property type="match status" value="1"/>
</dbReference>
<evidence type="ECO:0008006" key="5">
    <source>
        <dbReference type="Google" id="ProtNLM"/>
    </source>
</evidence>
<dbReference type="Proteomes" id="UP001292079">
    <property type="component" value="Unassembled WGS sequence"/>
</dbReference>
<dbReference type="InterPro" id="IPR029060">
    <property type="entry name" value="PIN-like_dom_sf"/>
</dbReference>
<dbReference type="EMBL" id="JALJAT010000003">
    <property type="protein sequence ID" value="KAK4472020.1"/>
    <property type="molecule type" value="Genomic_DNA"/>
</dbReference>
<accession>A0AAE1ZDQ7</accession>
<feature type="compositionally biased region" description="Polar residues" evidence="2">
    <location>
        <begin position="741"/>
        <end position="765"/>
    </location>
</feature>
<feature type="region of interest" description="Disordered" evidence="2">
    <location>
        <begin position="734"/>
        <end position="811"/>
    </location>
</feature>